<evidence type="ECO:0000256" key="4">
    <source>
        <dbReference type="ARBA" id="ARBA00023163"/>
    </source>
</evidence>
<dbReference type="PROSITE" id="PS00622">
    <property type="entry name" value="HTH_LUXR_1"/>
    <property type="match status" value="1"/>
</dbReference>
<dbReference type="InterPro" id="IPR000792">
    <property type="entry name" value="Tscrpt_reg_LuxR_C"/>
</dbReference>
<dbReference type="PANTHER" id="PTHR43214:SF41">
    <property type="entry name" value="NITRATE_NITRITE RESPONSE REGULATOR PROTEIN NARP"/>
    <property type="match status" value="1"/>
</dbReference>
<dbReference type="PROSITE" id="PS50043">
    <property type="entry name" value="HTH_LUXR_2"/>
    <property type="match status" value="1"/>
</dbReference>
<evidence type="ECO:0000313" key="9">
    <source>
        <dbReference type="EMBL" id="NWF44569.1"/>
    </source>
</evidence>
<keyword evidence="4" id="KW-0804">Transcription</keyword>
<dbReference type="AlphaFoldDB" id="A0A7Y8GTH3"/>
<feature type="domain" description="Response regulatory" evidence="8">
    <location>
        <begin position="43"/>
        <end position="159"/>
    </location>
</feature>
<protein>
    <submittedName>
        <fullName evidence="9">Response regulator transcription factor</fullName>
    </submittedName>
</protein>
<dbReference type="Gene3D" id="3.40.50.2300">
    <property type="match status" value="1"/>
</dbReference>
<evidence type="ECO:0000259" key="8">
    <source>
        <dbReference type="PROSITE" id="PS50110"/>
    </source>
</evidence>
<reference evidence="9 10" key="1">
    <citation type="submission" date="2019-09" db="EMBL/GenBank/DDBJ databases">
        <title>Hydrogenophaga aromatica sp. nov., isolated from a para-xylene-degrading enrichment culture.</title>
        <authorList>
            <person name="Tancsics A."/>
            <person name="Banerjee S."/>
        </authorList>
    </citation>
    <scope>NUCLEOTIDE SEQUENCE [LARGE SCALE GENOMIC DNA]</scope>
    <source>
        <strain evidence="9 10">D2P1</strain>
    </source>
</reference>
<dbReference type="SUPFAM" id="SSF46894">
    <property type="entry name" value="C-terminal effector domain of the bipartite response regulators"/>
    <property type="match status" value="1"/>
</dbReference>
<evidence type="ECO:0000259" key="7">
    <source>
        <dbReference type="PROSITE" id="PS50043"/>
    </source>
</evidence>
<feature type="modified residue" description="4-aspartylphosphate" evidence="5">
    <location>
        <position position="94"/>
    </location>
</feature>
<evidence type="ECO:0000256" key="5">
    <source>
        <dbReference type="PROSITE-ProRule" id="PRU00169"/>
    </source>
</evidence>
<dbReference type="SUPFAM" id="SSF52172">
    <property type="entry name" value="CheY-like"/>
    <property type="match status" value="1"/>
</dbReference>
<dbReference type="EMBL" id="VYGV01000006">
    <property type="protein sequence ID" value="NWF44569.1"/>
    <property type="molecule type" value="Genomic_DNA"/>
</dbReference>
<sequence length="255" mass="27577">MAPQAPAQGPASMDGTRGQPATDPFMQAPQALREPEGPGSDTRIYLVEDDPSILQFVQQALLIRPLWRLLGHSATLAHARRHAVASDANVFLVDLGLPDGSGEALLRLLARQQPDAELLVFTVFGEESRLVAALEAGATGYVLKGCSPEALIDAIEQIREGGAPISPLLARMLLKQFREVQSSLPAVELLHEVLLSDRETEVLQLVAKGYVNKEIAVKLTISPATVGTHIKNLYRKLAVHSRVQVVRAAQQRGLL</sequence>
<dbReference type="InterPro" id="IPR039420">
    <property type="entry name" value="WalR-like"/>
</dbReference>
<comment type="caution">
    <text evidence="9">The sequence shown here is derived from an EMBL/GenBank/DDBJ whole genome shotgun (WGS) entry which is preliminary data.</text>
</comment>
<dbReference type="CDD" id="cd06170">
    <property type="entry name" value="LuxR_C_like"/>
    <property type="match status" value="1"/>
</dbReference>
<dbReference type="SMART" id="SM00421">
    <property type="entry name" value="HTH_LUXR"/>
    <property type="match status" value="1"/>
</dbReference>
<dbReference type="InterPro" id="IPR011006">
    <property type="entry name" value="CheY-like_superfamily"/>
</dbReference>
<dbReference type="Proteomes" id="UP000545507">
    <property type="component" value="Unassembled WGS sequence"/>
</dbReference>
<name>A0A7Y8GTH3_9BURK</name>
<evidence type="ECO:0000313" key="10">
    <source>
        <dbReference type="Proteomes" id="UP000545507"/>
    </source>
</evidence>
<dbReference type="InterPro" id="IPR001789">
    <property type="entry name" value="Sig_transdc_resp-reg_receiver"/>
</dbReference>
<dbReference type="CDD" id="cd17535">
    <property type="entry name" value="REC_NarL-like"/>
    <property type="match status" value="1"/>
</dbReference>
<dbReference type="Pfam" id="PF00196">
    <property type="entry name" value="GerE"/>
    <property type="match status" value="1"/>
</dbReference>
<dbReference type="InterPro" id="IPR058245">
    <property type="entry name" value="NreC/VraR/RcsB-like_REC"/>
</dbReference>
<dbReference type="GO" id="GO:0003677">
    <property type="term" value="F:DNA binding"/>
    <property type="evidence" value="ECO:0007669"/>
    <property type="project" value="UniProtKB-KW"/>
</dbReference>
<accession>A0A7Y8GTH3</accession>
<keyword evidence="3" id="KW-0238">DNA-binding</keyword>
<dbReference type="InterPro" id="IPR016032">
    <property type="entry name" value="Sig_transdc_resp-reg_C-effctor"/>
</dbReference>
<dbReference type="GO" id="GO:0000160">
    <property type="term" value="P:phosphorelay signal transduction system"/>
    <property type="evidence" value="ECO:0007669"/>
    <property type="project" value="InterPro"/>
</dbReference>
<keyword evidence="1 5" id="KW-0597">Phosphoprotein</keyword>
<evidence type="ECO:0000256" key="6">
    <source>
        <dbReference type="SAM" id="MobiDB-lite"/>
    </source>
</evidence>
<dbReference type="GO" id="GO:0006355">
    <property type="term" value="P:regulation of DNA-templated transcription"/>
    <property type="evidence" value="ECO:0007669"/>
    <property type="project" value="InterPro"/>
</dbReference>
<feature type="region of interest" description="Disordered" evidence="6">
    <location>
        <begin position="1"/>
        <end position="24"/>
    </location>
</feature>
<evidence type="ECO:0000256" key="3">
    <source>
        <dbReference type="ARBA" id="ARBA00023125"/>
    </source>
</evidence>
<gene>
    <name evidence="9" type="ORF">F3K02_04780</name>
</gene>
<feature type="domain" description="HTH luxR-type" evidence="7">
    <location>
        <begin position="188"/>
        <end position="253"/>
    </location>
</feature>
<dbReference type="PANTHER" id="PTHR43214">
    <property type="entry name" value="TWO-COMPONENT RESPONSE REGULATOR"/>
    <property type="match status" value="1"/>
</dbReference>
<keyword evidence="10" id="KW-1185">Reference proteome</keyword>
<evidence type="ECO:0000256" key="2">
    <source>
        <dbReference type="ARBA" id="ARBA00023015"/>
    </source>
</evidence>
<dbReference type="PROSITE" id="PS50110">
    <property type="entry name" value="RESPONSE_REGULATORY"/>
    <property type="match status" value="1"/>
</dbReference>
<evidence type="ECO:0000256" key="1">
    <source>
        <dbReference type="ARBA" id="ARBA00022553"/>
    </source>
</evidence>
<dbReference type="SMART" id="SM00448">
    <property type="entry name" value="REC"/>
    <property type="match status" value="1"/>
</dbReference>
<proteinExistence type="predicted"/>
<organism evidence="9 10">
    <name type="scientific">Hydrogenophaga aromaticivorans</name>
    <dbReference type="NCBI Taxonomy" id="2610898"/>
    <lineage>
        <taxon>Bacteria</taxon>
        <taxon>Pseudomonadati</taxon>
        <taxon>Pseudomonadota</taxon>
        <taxon>Betaproteobacteria</taxon>
        <taxon>Burkholderiales</taxon>
        <taxon>Comamonadaceae</taxon>
        <taxon>Hydrogenophaga</taxon>
    </lineage>
</organism>
<dbReference type="Pfam" id="PF00072">
    <property type="entry name" value="Response_reg"/>
    <property type="match status" value="1"/>
</dbReference>
<dbReference type="PRINTS" id="PR00038">
    <property type="entry name" value="HTHLUXR"/>
</dbReference>
<keyword evidence="2" id="KW-0805">Transcription regulation</keyword>